<evidence type="ECO:0000313" key="3">
    <source>
        <dbReference type="EMBL" id="EJF47189.1"/>
    </source>
</evidence>
<feature type="domain" description="DUF218" evidence="2">
    <location>
        <begin position="57"/>
        <end position="176"/>
    </location>
</feature>
<dbReference type="PANTHER" id="PTHR30336:SF6">
    <property type="entry name" value="INTEGRAL MEMBRANE PROTEIN"/>
    <property type="match status" value="1"/>
</dbReference>
<evidence type="ECO:0000313" key="4">
    <source>
        <dbReference type="Proteomes" id="UP000002941"/>
    </source>
</evidence>
<keyword evidence="1" id="KW-1133">Transmembrane helix</keyword>
<organism evidence="3 4">
    <name type="scientific">Actinomyces massiliensis F0489</name>
    <dbReference type="NCBI Taxonomy" id="1125718"/>
    <lineage>
        <taxon>Bacteria</taxon>
        <taxon>Bacillati</taxon>
        <taxon>Actinomycetota</taxon>
        <taxon>Actinomycetes</taxon>
        <taxon>Actinomycetales</taxon>
        <taxon>Actinomycetaceae</taxon>
        <taxon>Actinomyces</taxon>
    </lineage>
</organism>
<dbReference type="eggNOG" id="COG2949">
    <property type="taxonomic scope" value="Bacteria"/>
</dbReference>
<dbReference type="InterPro" id="IPR003848">
    <property type="entry name" value="DUF218"/>
</dbReference>
<reference evidence="3 4" key="1">
    <citation type="submission" date="2012-05" db="EMBL/GenBank/DDBJ databases">
        <authorList>
            <person name="Harkins D.M."/>
            <person name="Madupu R."/>
            <person name="Durkin A.S."/>
            <person name="Torralba M."/>
            <person name="Methe B."/>
            <person name="Sutton G.G."/>
            <person name="Nelson K.E."/>
        </authorList>
    </citation>
    <scope>NUCLEOTIDE SEQUENCE [LARGE SCALE GENOMIC DNA]</scope>
    <source>
        <strain evidence="3 4">F0489</strain>
    </source>
</reference>
<keyword evidence="1" id="KW-0472">Membrane</keyword>
<dbReference type="CDD" id="cd06259">
    <property type="entry name" value="YdcF-like"/>
    <property type="match status" value="1"/>
</dbReference>
<dbReference type="AlphaFoldDB" id="J0NJC3"/>
<protein>
    <recommendedName>
        <fullName evidence="2">DUF218 domain-containing protein</fullName>
    </recommendedName>
</protein>
<name>J0NJC3_9ACTO</name>
<proteinExistence type="predicted"/>
<dbReference type="GO" id="GO:0005886">
    <property type="term" value="C:plasma membrane"/>
    <property type="evidence" value="ECO:0007669"/>
    <property type="project" value="TreeGrafter"/>
</dbReference>
<comment type="caution">
    <text evidence="3">The sequence shown here is derived from an EMBL/GenBank/DDBJ whole genome shotgun (WGS) entry which is preliminary data.</text>
</comment>
<dbReference type="PANTHER" id="PTHR30336">
    <property type="entry name" value="INNER MEMBRANE PROTEIN, PROBABLE PERMEASE"/>
    <property type="match status" value="1"/>
</dbReference>
<dbReference type="EMBL" id="AKFT01000027">
    <property type="protein sequence ID" value="EJF47189.1"/>
    <property type="molecule type" value="Genomic_DNA"/>
</dbReference>
<evidence type="ECO:0000256" key="1">
    <source>
        <dbReference type="SAM" id="Phobius"/>
    </source>
</evidence>
<evidence type="ECO:0000259" key="2">
    <source>
        <dbReference type="Pfam" id="PF02698"/>
    </source>
</evidence>
<feature type="transmembrane region" description="Helical" evidence="1">
    <location>
        <begin position="12"/>
        <end position="34"/>
    </location>
</feature>
<keyword evidence="4" id="KW-1185">Reference proteome</keyword>
<keyword evidence="1" id="KW-0812">Transmembrane</keyword>
<dbReference type="InterPro" id="IPR051599">
    <property type="entry name" value="Cell_Envelope_Assoc"/>
</dbReference>
<dbReference type="RefSeq" id="WP_008729870.1">
    <property type="nucleotide sequence ID" value="NZ_AKFT01000027.1"/>
</dbReference>
<accession>J0NJC3</accession>
<sequence>MGTGSRSARRIWLTRVTWGIAVLAAVVLVLPNAWILVASAGRVSDYGKSGDTAKAPVAIVLGASVWAPGEPSPWLKYRLETAAGLYQSGRVDAILVSGDNSRIDYDEPTAMRDYLVGLGIPSEAIALDYAGFDTYDTCVRAHKIFGVDEALLVSQDFHVSRAVAVCRAAGVDARGVGDTRASQDRSTWAASWLRERPAATKAAWDVATRREPTLGNRETTVDDALAWTRANRGK</sequence>
<dbReference type="Pfam" id="PF02698">
    <property type="entry name" value="DUF218"/>
    <property type="match status" value="1"/>
</dbReference>
<dbReference type="PATRIC" id="fig|1125718.3.peg.421"/>
<gene>
    <name evidence="3" type="ORF">HMPREF1318_2840</name>
</gene>
<dbReference type="Proteomes" id="UP000002941">
    <property type="component" value="Unassembled WGS sequence"/>
</dbReference>